<accession>A0A1R3HIK0</accession>
<sequence>MPRQNIGESTVLEMVVGVTSCGGLRGKMPQTEGGVGGRTQVGKR</sequence>
<feature type="region of interest" description="Disordered" evidence="1">
    <location>
        <begin position="23"/>
        <end position="44"/>
    </location>
</feature>
<evidence type="ECO:0000313" key="3">
    <source>
        <dbReference type="Proteomes" id="UP000187203"/>
    </source>
</evidence>
<proteinExistence type="predicted"/>
<keyword evidence="3" id="KW-1185">Reference proteome</keyword>
<dbReference type="Proteomes" id="UP000187203">
    <property type="component" value="Unassembled WGS sequence"/>
</dbReference>
<reference evidence="3" key="1">
    <citation type="submission" date="2013-09" db="EMBL/GenBank/DDBJ databases">
        <title>Corchorus olitorius genome sequencing.</title>
        <authorList>
            <person name="Alam M."/>
            <person name="Haque M.S."/>
            <person name="Islam M.S."/>
            <person name="Emdad E.M."/>
            <person name="Islam M.M."/>
            <person name="Ahmed B."/>
            <person name="Halim A."/>
            <person name="Hossen Q.M.M."/>
            <person name="Hossain M.Z."/>
            <person name="Ahmed R."/>
            <person name="Khan M.M."/>
            <person name="Islam R."/>
            <person name="Rashid M.M."/>
            <person name="Khan S.A."/>
            <person name="Rahman M.S."/>
            <person name="Alam M."/>
            <person name="Yahiya A.S."/>
            <person name="Khan M.S."/>
            <person name="Azam M.S."/>
            <person name="Haque T."/>
            <person name="Lashkar M.Z.H."/>
            <person name="Akhand A.I."/>
            <person name="Morshed G."/>
            <person name="Roy S."/>
            <person name="Uddin K.S."/>
            <person name="Rabeya T."/>
            <person name="Hossain A.S."/>
            <person name="Chowdhury A."/>
            <person name="Snigdha A.R."/>
            <person name="Mortoza M.S."/>
            <person name="Matin S.A."/>
            <person name="Hoque S.M.E."/>
            <person name="Islam M.K."/>
            <person name="Roy D.K."/>
            <person name="Haider R."/>
            <person name="Moosa M.M."/>
            <person name="Elias S.M."/>
            <person name="Hasan A.M."/>
            <person name="Jahan S."/>
            <person name="Shafiuddin M."/>
            <person name="Mahmood N."/>
            <person name="Shommy N.S."/>
        </authorList>
    </citation>
    <scope>NUCLEOTIDE SEQUENCE [LARGE SCALE GENOMIC DNA]</scope>
    <source>
        <strain evidence="3">cv. O-4</strain>
    </source>
</reference>
<evidence type="ECO:0000256" key="1">
    <source>
        <dbReference type="SAM" id="MobiDB-lite"/>
    </source>
</evidence>
<organism evidence="2 3">
    <name type="scientific">Corchorus olitorius</name>
    <dbReference type="NCBI Taxonomy" id="93759"/>
    <lineage>
        <taxon>Eukaryota</taxon>
        <taxon>Viridiplantae</taxon>
        <taxon>Streptophyta</taxon>
        <taxon>Embryophyta</taxon>
        <taxon>Tracheophyta</taxon>
        <taxon>Spermatophyta</taxon>
        <taxon>Magnoliopsida</taxon>
        <taxon>eudicotyledons</taxon>
        <taxon>Gunneridae</taxon>
        <taxon>Pentapetalae</taxon>
        <taxon>rosids</taxon>
        <taxon>malvids</taxon>
        <taxon>Malvales</taxon>
        <taxon>Malvaceae</taxon>
        <taxon>Grewioideae</taxon>
        <taxon>Apeibeae</taxon>
        <taxon>Corchorus</taxon>
    </lineage>
</organism>
<comment type="caution">
    <text evidence="2">The sequence shown here is derived from an EMBL/GenBank/DDBJ whole genome shotgun (WGS) entry which is preliminary data.</text>
</comment>
<evidence type="ECO:0000313" key="2">
    <source>
        <dbReference type="EMBL" id="OMO70172.1"/>
    </source>
</evidence>
<dbReference type="AlphaFoldDB" id="A0A1R3HIK0"/>
<protein>
    <submittedName>
        <fullName evidence="2">Uncharacterized protein</fullName>
    </submittedName>
</protein>
<dbReference type="EMBL" id="AWUE01020031">
    <property type="protein sequence ID" value="OMO70172.1"/>
    <property type="molecule type" value="Genomic_DNA"/>
</dbReference>
<feature type="compositionally biased region" description="Gly residues" evidence="1">
    <location>
        <begin position="33"/>
        <end position="44"/>
    </location>
</feature>
<gene>
    <name evidence="2" type="ORF">COLO4_28722</name>
</gene>
<name>A0A1R3HIK0_9ROSI</name>